<gene>
    <name evidence="2" type="ORF">OI18_05740</name>
</gene>
<organism evidence="2 3">
    <name type="scientific">Flavihumibacter solisilvae</name>
    <dbReference type="NCBI Taxonomy" id="1349421"/>
    <lineage>
        <taxon>Bacteria</taxon>
        <taxon>Pseudomonadati</taxon>
        <taxon>Bacteroidota</taxon>
        <taxon>Chitinophagia</taxon>
        <taxon>Chitinophagales</taxon>
        <taxon>Chitinophagaceae</taxon>
        <taxon>Flavihumibacter</taxon>
    </lineage>
</organism>
<accession>A0A0C1LJ21</accession>
<dbReference type="RefSeq" id="WP_039137981.1">
    <property type="nucleotide sequence ID" value="NZ_JSVC01000006.1"/>
</dbReference>
<dbReference type="InterPro" id="IPR008727">
    <property type="entry name" value="PAAR_motif"/>
</dbReference>
<proteinExistence type="predicted"/>
<dbReference type="CDD" id="cd14738">
    <property type="entry name" value="PAAR_2"/>
    <property type="match status" value="1"/>
</dbReference>
<dbReference type="Pfam" id="PF05488">
    <property type="entry name" value="PAAR_motif"/>
    <property type="match status" value="1"/>
</dbReference>
<dbReference type="EMBL" id="JSVC01000006">
    <property type="protein sequence ID" value="KIC95398.1"/>
    <property type="molecule type" value="Genomic_DNA"/>
</dbReference>
<comment type="caution">
    <text evidence="2">The sequence shown here is derived from an EMBL/GenBank/DDBJ whole genome shotgun (WGS) entry which is preliminary data.</text>
</comment>
<protein>
    <submittedName>
        <fullName evidence="2">Type VI secretion protein</fullName>
    </submittedName>
</protein>
<name>A0A0C1LJ21_9BACT</name>
<sequence>MPEAARVGDDHTCPMTNPNGSPHKGGKIMGPGSPDVKIGGKPAALLNGPCICTGPPDTIQKGSATVKINGQAAVRKMDQTAHGGFISEGESTVIIGG</sequence>
<feature type="compositionally biased region" description="Basic and acidic residues" evidence="1">
    <location>
        <begin position="1"/>
        <end position="12"/>
    </location>
</feature>
<dbReference type="AlphaFoldDB" id="A0A0C1LJ21"/>
<evidence type="ECO:0000313" key="3">
    <source>
        <dbReference type="Proteomes" id="UP000031408"/>
    </source>
</evidence>
<reference evidence="2 3" key="1">
    <citation type="submission" date="2014-11" db="EMBL/GenBank/DDBJ databases">
        <title>Genome sequence of Flavihumibacter solisilvae 3-3.</title>
        <authorList>
            <person name="Zhou G."/>
            <person name="Li M."/>
            <person name="Wang G."/>
        </authorList>
    </citation>
    <scope>NUCLEOTIDE SEQUENCE [LARGE SCALE GENOMIC DNA]</scope>
    <source>
        <strain evidence="2 3">3-3</strain>
    </source>
</reference>
<evidence type="ECO:0000256" key="1">
    <source>
        <dbReference type="SAM" id="MobiDB-lite"/>
    </source>
</evidence>
<dbReference type="STRING" id="1349421.OI18_05740"/>
<dbReference type="Gene3D" id="2.60.200.60">
    <property type="match status" value="2"/>
</dbReference>
<keyword evidence="3" id="KW-1185">Reference proteome</keyword>
<dbReference type="OrthoDB" id="9807902at2"/>
<evidence type="ECO:0000313" key="2">
    <source>
        <dbReference type="EMBL" id="KIC95398.1"/>
    </source>
</evidence>
<feature type="region of interest" description="Disordered" evidence="1">
    <location>
        <begin position="1"/>
        <end position="40"/>
    </location>
</feature>
<dbReference type="Proteomes" id="UP000031408">
    <property type="component" value="Unassembled WGS sequence"/>
</dbReference>